<evidence type="ECO:0000256" key="3">
    <source>
        <dbReference type="ARBA" id="ARBA00023163"/>
    </source>
</evidence>
<gene>
    <name evidence="4" type="ORF">MCNF_53690</name>
</gene>
<dbReference type="SMART" id="SM00065">
    <property type="entry name" value="GAF"/>
    <property type="match status" value="1"/>
</dbReference>
<evidence type="ECO:0000313" key="5">
    <source>
        <dbReference type="Proteomes" id="UP000466931"/>
    </source>
</evidence>
<dbReference type="Pfam" id="PF00196">
    <property type="entry name" value="GerE"/>
    <property type="match status" value="1"/>
</dbReference>
<dbReference type="InterPro" id="IPR016032">
    <property type="entry name" value="Sig_transdc_resp-reg_C-effctor"/>
</dbReference>
<keyword evidence="1" id="KW-0805">Transcription regulation</keyword>
<evidence type="ECO:0000256" key="2">
    <source>
        <dbReference type="ARBA" id="ARBA00023125"/>
    </source>
</evidence>
<keyword evidence="3" id="KW-0804">Transcription</keyword>
<dbReference type="Gene3D" id="1.10.10.10">
    <property type="entry name" value="Winged helix-like DNA-binding domain superfamily/Winged helix DNA-binding domain"/>
    <property type="match status" value="1"/>
</dbReference>
<organism evidence="4 5">
    <name type="scientific">Mycolicibacterium confluentis</name>
    <dbReference type="NCBI Taxonomy" id="28047"/>
    <lineage>
        <taxon>Bacteria</taxon>
        <taxon>Bacillati</taxon>
        <taxon>Actinomycetota</taxon>
        <taxon>Actinomycetes</taxon>
        <taxon>Mycobacteriales</taxon>
        <taxon>Mycobacteriaceae</taxon>
        <taxon>Mycolicibacterium</taxon>
    </lineage>
</organism>
<dbReference type="InterPro" id="IPR036388">
    <property type="entry name" value="WH-like_DNA-bd_sf"/>
</dbReference>
<dbReference type="PROSITE" id="PS00622">
    <property type="entry name" value="HTH_LUXR_1"/>
    <property type="match status" value="1"/>
</dbReference>
<name>A0A7I7Y643_9MYCO</name>
<dbReference type="PROSITE" id="PS50043">
    <property type="entry name" value="HTH_LUXR_2"/>
    <property type="match status" value="1"/>
</dbReference>
<dbReference type="InterPro" id="IPR029016">
    <property type="entry name" value="GAF-like_dom_sf"/>
</dbReference>
<dbReference type="GO" id="GO:0003677">
    <property type="term" value="F:DNA binding"/>
    <property type="evidence" value="ECO:0007669"/>
    <property type="project" value="UniProtKB-KW"/>
</dbReference>
<sequence length="420" mass="46716">MPDHSRNFRILRRLAHLLRYAGDANTVLSAALDTALELVDAHIGALSYADLSTQRYVLAASRGLSDAYVKGVTTWSLHEGLAGQAFGLREPLTVTDLSASREVPRSIVREEDLRGYVCVPLLRGQRRLGIIEVFDKEPRTFTVSEVESIELVAGFVSSVVESILMVDELRFLREERAQVLRQWTTQALTAADTQRREVARRLREEAEQPDEGLADRLRKLASELEQTTAEWVDMVPLIREAITERFAEHSGKQIHFDAAEWPTSLPLELTSRLYLLMSTLVQSAVLACESTVNLQLGGRGDQIWIQVCDDRPRSPSTDTLSELPPETAVTVRGLSGTLEQGVDSTGYRGIRIVLPISLTQPTVQSLTPRERRVLEGLTLGTSNREIAAKLGISPKTLQNHLTAIYRKLGVTSRTQAVQFL</sequence>
<dbReference type="Gene3D" id="3.30.450.40">
    <property type="match status" value="1"/>
</dbReference>
<dbReference type="CDD" id="cd06170">
    <property type="entry name" value="LuxR_C_like"/>
    <property type="match status" value="1"/>
</dbReference>
<dbReference type="EMBL" id="AP022612">
    <property type="protein sequence ID" value="BBZ36764.1"/>
    <property type="molecule type" value="Genomic_DNA"/>
</dbReference>
<dbReference type="SUPFAM" id="SSF55781">
    <property type="entry name" value="GAF domain-like"/>
    <property type="match status" value="1"/>
</dbReference>
<dbReference type="SUPFAM" id="SSF46894">
    <property type="entry name" value="C-terminal effector domain of the bipartite response regulators"/>
    <property type="match status" value="1"/>
</dbReference>
<dbReference type="Pfam" id="PF13185">
    <property type="entry name" value="GAF_2"/>
    <property type="match status" value="1"/>
</dbReference>
<dbReference type="GO" id="GO:0006355">
    <property type="term" value="P:regulation of DNA-templated transcription"/>
    <property type="evidence" value="ECO:0007669"/>
    <property type="project" value="InterPro"/>
</dbReference>
<dbReference type="InterPro" id="IPR039420">
    <property type="entry name" value="WalR-like"/>
</dbReference>
<dbReference type="OrthoDB" id="3171430at2"/>
<dbReference type="PRINTS" id="PR00038">
    <property type="entry name" value="HTHLUXR"/>
</dbReference>
<reference evidence="4" key="2">
    <citation type="submission" date="2020-02" db="EMBL/GenBank/DDBJ databases">
        <authorList>
            <person name="Matsumoto Y."/>
            <person name="Motooka D."/>
            <person name="Nakamura S."/>
        </authorList>
    </citation>
    <scope>NUCLEOTIDE SEQUENCE</scope>
    <source>
        <strain evidence="4">JCM 13671</strain>
    </source>
</reference>
<protein>
    <submittedName>
        <fullName evidence="4">Uncharacterized protein</fullName>
    </submittedName>
</protein>
<keyword evidence="2" id="KW-0238">DNA-binding</keyword>
<evidence type="ECO:0000256" key="1">
    <source>
        <dbReference type="ARBA" id="ARBA00023015"/>
    </source>
</evidence>
<accession>A0A7I7Y643</accession>
<dbReference type="InterPro" id="IPR003018">
    <property type="entry name" value="GAF"/>
</dbReference>
<dbReference type="RefSeq" id="WP_085154304.1">
    <property type="nucleotide sequence ID" value="NZ_AP022612.1"/>
</dbReference>
<keyword evidence="5" id="KW-1185">Reference proteome</keyword>
<dbReference type="PANTHER" id="PTHR43214">
    <property type="entry name" value="TWO-COMPONENT RESPONSE REGULATOR"/>
    <property type="match status" value="1"/>
</dbReference>
<evidence type="ECO:0000313" key="4">
    <source>
        <dbReference type="EMBL" id="BBZ36764.1"/>
    </source>
</evidence>
<dbReference type="AlphaFoldDB" id="A0A7I7Y643"/>
<dbReference type="Proteomes" id="UP000466931">
    <property type="component" value="Chromosome"/>
</dbReference>
<dbReference type="InterPro" id="IPR000792">
    <property type="entry name" value="Tscrpt_reg_LuxR_C"/>
</dbReference>
<reference evidence="4" key="1">
    <citation type="journal article" date="2019" name="Emerg. Microbes Infect.">
        <title>Comprehensive subspecies identification of 175 nontuberculous mycobacteria species based on 7547 genomic profiles.</title>
        <authorList>
            <person name="Matsumoto Y."/>
            <person name="Kinjo T."/>
            <person name="Motooka D."/>
            <person name="Nabeya D."/>
            <person name="Jung N."/>
            <person name="Uechi K."/>
            <person name="Horii T."/>
            <person name="Iida T."/>
            <person name="Fujita J."/>
            <person name="Nakamura S."/>
        </authorList>
    </citation>
    <scope>NUCLEOTIDE SEQUENCE [LARGE SCALE GENOMIC DNA]</scope>
    <source>
        <strain evidence="4">JCM 13671</strain>
    </source>
</reference>
<proteinExistence type="predicted"/>
<dbReference type="SMART" id="SM00421">
    <property type="entry name" value="HTH_LUXR"/>
    <property type="match status" value="1"/>
</dbReference>